<evidence type="ECO:0000313" key="1">
    <source>
        <dbReference type="EnsemblPlants" id="MELO3C031961.2.1"/>
    </source>
</evidence>
<accession>A0A9I9ECR1</accession>
<proteinExistence type="predicted"/>
<dbReference type="EnsemblPlants" id="MELO3C031961.2.1">
    <property type="protein sequence ID" value="MELO3C031961.2.1"/>
    <property type="gene ID" value="MELO3C031961.2"/>
</dbReference>
<organism evidence="1">
    <name type="scientific">Cucumis melo</name>
    <name type="common">Muskmelon</name>
    <dbReference type="NCBI Taxonomy" id="3656"/>
    <lineage>
        <taxon>Eukaryota</taxon>
        <taxon>Viridiplantae</taxon>
        <taxon>Streptophyta</taxon>
        <taxon>Embryophyta</taxon>
        <taxon>Tracheophyta</taxon>
        <taxon>Spermatophyta</taxon>
        <taxon>Magnoliopsida</taxon>
        <taxon>eudicotyledons</taxon>
        <taxon>Gunneridae</taxon>
        <taxon>Pentapetalae</taxon>
        <taxon>rosids</taxon>
        <taxon>fabids</taxon>
        <taxon>Cucurbitales</taxon>
        <taxon>Cucurbitaceae</taxon>
        <taxon>Benincaseae</taxon>
        <taxon>Cucumis</taxon>
    </lineage>
</organism>
<reference evidence="1" key="1">
    <citation type="submission" date="2023-03" db="UniProtKB">
        <authorList>
            <consortium name="EnsemblPlants"/>
        </authorList>
    </citation>
    <scope>IDENTIFICATION</scope>
</reference>
<name>A0A9I9ECR1_CUCME</name>
<sequence length="39" mass="4615">MVRISERCLGSRLKKIKSNKENPILIEDNEEENIEMKNL</sequence>
<dbReference type="AlphaFoldDB" id="A0A9I9ECR1"/>
<dbReference type="Gramene" id="MELO3C031961.2.1">
    <property type="protein sequence ID" value="MELO3C031961.2.1"/>
    <property type="gene ID" value="MELO3C031961.2"/>
</dbReference>
<protein>
    <submittedName>
        <fullName evidence="1">Uncharacterized protein</fullName>
    </submittedName>
</protein>